<dbReference type="NCBIfam" id="TIGR00585">
    <property type="entry name" value="mutl"/>
    <property type="match status" value="1"/>
</dbReference>
<dbReference type="InterPro" id="IPR036890">
    <property type="entry name" value="HATPase_C_sf"/>
</dbReference>
<evidence type="ECO:0000256" key="2">
    <source>
        <dbReference type="ARBA" id="ARBA00022763"/>
    </source>
</evidence>
<dbReference type="SUPFAM" id="SSF118116">
    <property type="entry name" value="DNA mismatch repair protein MutL"/>
    <property type="match status" value="1"/>
</dbReference>
<dbReference type="Gene3D" id="3.30.1370.100">
    <property type="entry name" value="MutL, C-terminal domain, regulatory subdomain"/>
    <property type="match status" value="1"/>
</dbReference>
<protein>
    <submittedName>
        <fullName evidence="4">Uncharacterized protein</fullName>
    </submittedName>
</protein>
<dbReference type="OrthoDB" id="10263226at2759"/>
<dbReference type="CDD" id="cd00782">
    <property type="entry name" value="MutL_Trans"/>
    <property type="match status" value="1"/>
</dbReference>
<dbReference type="CDD" id="cd16926">
    <property type="entry name" value="HATPase_MutL-MLH-PMS-like"/>
    <property type="match status" value="1"/>
</dbReference>
<dbReference type="Gene3D" id="3.30.565.10">
    <property type="entry name" value="Histidine kinase-like ATPase, C-terminal domain"/>
    <property type="match status" value="1"/>
</dbReference>
<proteinExistence type="inferred from homology"/>
<dbReference type="SUPFAM" id="SSF55874">
    <property type="entry name" value="ATPase domain of HSP90 chaperone/DNA topoisomerase II/histidine kinase"/>
    <property type="match status" value="1"/>
</dbReference>
<dbReference type="Pfam" id="PF13589">
    <property type="entry name" value="HATPase_c_3"/>
    <property type="match status" value="1"/>
</dbReference>
<reference evidence="4" key="1">
    <citation type="submission" date="2020-11" db="EMBL/GenBank/DDBJ databases">
        <authorList>
            <person name="Tran Van P."/>
        </authorList>
    </citation>
    <scope>NUCLEOTIDE SEQUENCE</scope>
</reference>
<dbReference type="InterPro" id="IPR042121">
    <property type="entry name" value="MutL_C_regsub"/>
</dbReference>
<dbReference type="GO" id="GO:0005524">
    <property type="term" value="F:ATP binding"/>
    <property type="evidence" value="ECO:0007669"/>
    <property type="project" value="InterPro"/>
</dbReference>
<dbReference type="InterPro" id="IPR020568">
    <property type="entry name" value="Ribosomal_Su5_D2-typ_SF"/>
</dbReference>
<dbReference type="GO" id="GO:0030983">
    <property type="term" value="F:mismatched DNA binding"/>
    <property type="evidence" value="ECO:0007669"/>
    <property type="project" value="InterPro"/>
</dbReference>
<keyword evidence="2" id="KW-0227">DNA damage</keyword>
<dbReference type="PANTHER" id="PTHR10073:SF12">
    <property type="entry name" value="DNA MISMATCH REPAIR PROTEIN MLH1"/>
    <property type="match status" value="1"/>
</dbReference>
<sequence length="618" mass="69239">MANRIRLLPENVANQIAAGEVVQRPASVVKELLENAVDAGATRIELIVKDAGKTLIQVIDNGSGMNQSDARLAFERHATSKIKTADDLFDLHTNGFRGEALASIAAVSHVRLRTKPEKEELGTEIRIDGGDIKSNTQVQISTGTVIEVRDLFYNIPARRNFLKGNSVETRHIVEAFQRVAFTAPGIRFRLVHNDNEVFNLPPAQTDNLSANLRQRIVGIMGRNTNEKLVPIQEDTEILKITGFVGKPSYSKKKRGEQFFFVNNRFIKHNYLNHAVLNAFEGLIPPGTYPAYYLFLEVPPQSLDVNIHPTKTEVKFDNERDLYAIIRSTVKHSLGQYNVSPSLDFERDAGLDTPYAYKDKSTVKSPSIQVDKDFNPFRKEYSAAAGARRKESLQQWEALYLDNGPEKELIHSIEVEAEDISQQLFDEKEGLDVLHTFQLHAKYVASSIKSGMVLIDQNAAHQRILYEDYLEKVTLEGIGHQQLLFPLKVKLTSNEIIILKDVKTDLETAGFHIAQIGEDEITLDAIPVNIAEKQVNQILEELAGNIENEVPDTSFSQIDTIAKSLAKSLSIKAGTPLNSKEQESLVNKLFSCKEPNYSPSGKKTFITISMEDLEQQFNI</sequence>
<dbReference type="FunFam" id="3.30.565.10:FF:000003">
    <property type="entry name" value="DNA mismatch repair endonuclease MutL"/>
    <property type="match status" value="1"/>
</dbReference>
<dbReference type="HAMAP" id="MF_00149">
    <property type="entry name" value="DNA_mis_repair"/>
    <property type="match status" value="1"/>
</dbReference>
<dbReference type="SMART" id="SM01340">
    <property type="entry name" value="DNA_mis_repair"/>
    <property type="match status" value="1"/>
</dbReference>
<dbReference type="InterPro" id="IPR020667">
    <property type="entry name" value="DNA_mismatch_repair_MutL"/>
</dbReference>
<dbReference type="PANTHER" id="PTHR10073">
    <property type="entry name" value="DNA MISMATCH REPAIR PROTEIN MLH, PMS, MUTL"/>
    <property type="match status" value="1"/>
</dbReference>
<dbReference type="AlphaFoldDB" id="A0A7R8WVX3"/>
<dbReference type="Pfam" id="PF01119">
    <property type="entry name" value="DNA_mis_repair"/>
    <property type="match status" value="1"/>
</dbReference>
<dbReference type="Gene3D" id="3.30.1540.20">
    <property type="entry name" value="MutL, C-terminal domain, dimerisation subdomain"/>
    <property type="match status" value="1"/>
</dbReference>
<dbReference type="SMART" id="SM00853">
    <property type="entry name" value="MutL_C"/>
    <property type="match status" value="1"/>
</dbReference>
<dbReference type="InterPro" id="IPR038973">
    <property type="entry name" value="MutL/Mlh/Pms-like"/>
</dbReference>
<evidence type="ECO:0000256" key="1">
    <source>
        <dbReference type="ARBA" id="ARBA00006082"/>
    </source>
</evidence>
<name>A0A7R8WVX3_9CRUS</name>
<dbReference type="GO" id="GO:0140664">
    <property type="term" value="F:ATP-dependent DNA damage sensor activity"/>
    <property type="evidence" value="ECO:0007669"/>
    <property type="project" value="InterPro"/>
</dbReference>
<gene>
    <name evidence="4" type="ORF">CTOB1V02_LOCUS13286</name>
</gene>
<dbReference type="PROSITE" id="PS00058">
    <property type="entry name" value="DNA_MISMATCH_REPAIR_1"/>
    <property type="match status" value="1"/>
</dbReference>
<evidence type="ECO:0000256" key="3">
    <source>
        <dbReference type="ARBA" id="ARBA00023204"/>
    </source>
</evidence>
<dbReference type="GO" id="GO:0032300">
    <property type="term" value="C:mismatch repair complex"/>
    <property type="evidence" value="ECO:0007669"/>
    <property type="project" value="InterPro"/>
</dbReference>
<dbReference type="InterPro" id="IPR014762">
    <property type="entry name" value="DNA_mismatch_repair_CS"/>
</dbReference>
<keyword evidence="3" id="KW-0234">DNA repair</keyword>
<comment type="similarity">
    <text evidence="1">Belongs to the DNA mismatch repair MutL/HexB family.</text>
</comment>
<dbReference type="InterPro" id="IPR037198">
    <property type="entry name" value="MutL_C_sf"/>
</dbReference>
<dbReference type="EMBL" id="OB672984">
    <property type="protein sequence ID" value="CAD7235471.1"/>
    <property type="molecule type" value="Genomic_DNA"/>
</dbReference>
<dbReference type="GO" id="GO:0016887">
    <property type="term" value="F:ATP hydrolysis activity"/>
    <property type="evidence" value="ECO:0007669"/>
    <property type="project" value="InterPro"/>
</dbReference>
<accession>A0A7R8WVX3</accession>
<dbReference type="InterPro" id="IPR042120">
    <property type="entry name" value="MutL_C_dimsub"/>
</dbReference>
<organism evidence="4">
    <name type="scientific">Cyprideis torosa</name>
    <dbReference type="NCBI Taxonomy" id="163714"/>
    <lineage>
        <taxon>Eukaryota</taxon>
        <taxon>Metazoa</taxon>
        <taxon>Ecdysozoa</taxon>
        <taxon>Arthropoda</taxon>
        <taxon>Crustacea</taxon>
        <taxon>Oligostraca</taxon>
        <taxon>Ostracoda</taxon>
        <taxon>Podocopa</taxon>
        <taxon>Podocopida</taxon>
        <taxon>Cytherocopina</taxon>
        <taxon>Cytheroidea</taxon>
        <taxon>Cytherideidae</taxon>
        <taxon>Cyprideis</taxon>
    </lineage>
</organism>
<dbReference type="SUPFAM" id="SSF54211">
    <property type="entry name" value="Ribosomal protein S5 domain 2-like"/>
    <property type="match status" value="1"/>
</dbReference>
<dbReference type="Gene3D" id="3.30.230.10">
    <property type="match status" value="1"/>
</dbReference>
<dbReference type="InterPro" id="IPR014721">
    <property type="entry name" value="Ribsml_uS5_D2-typ_fold_subgr"/>
</dbReference>
<evidence type="ECO:0000313" key="4">
    <source>
        <dbReference type="EMBL" id="CAD7235471.1"/>
    </source>
</evidence>
<dbReference type="GO" id="GO:0006298">
    <property type="term" value="P:mismatch repair"/>
    <property type="evidence" value="ECO:0007669"/>
    <property type="project" value="InterPro"/>
</dbReference>
<dbReference type="Pfam" id="PF08676">
    <property type="entry name" value="MutL_C"/>
    <property type="match status" value="1"/>
</dbReference>
<dbReference type="InterPro" id="IPR013507">
    <property type="entry name" value="DNA_mismatch_S5_2-like"/>
</dbReference>
<dbReference type="InterPro" id="IPR014790">
    <property type="entry name" value="MutL_C"/>
</dbReference>
<dbReference type="InterPro" id="IPR002099">
    <property type="entry name" value="MutL/Mlh/PMS"/>
</dbReference>